<dbReference type="SUPFAM" id="SSF50939">
    <property type="entry name" value="Sialidases"/>
    <property type="match status" value="1"/>
</dbReference>
<dbReference type="EMBL" id="DXBY01000093">
    <property type="protein sequence ID" value="HIZ35264.1"/>
    <property type="molecule type" value="Genomic_DNA"/>
</dbReference>
<name>A0A9D2ECQ4_9MICO</name>
<gene>
    <name evidence="1" type="ORF">H9815_05765</name>
</gene>
<dbReference type="InterPro" id="IPR036278">
    <property type="entry name" value="Sialidase_sf"/>
</dbReference>
<dbReference type="AlphaFoldDB" id="A0A9D2ECQ4"/>
<dbReference type="Pfam" id="PF15892">
    <property type="entry name" value="BNR_4"/>
    <property type="match status" value="1"/>
</dbReference>
<protein>
    <submittedName>
        <fullName evidence="1">BNR repeat-containing protein</fullName>
    </submittedName>
</protein>
<comment type="caution">
    <text evidence="1">The sequence shown here is derived from an EMBL/GenBank/DDBJ whole genome shotgun (WGS) entry which is preliminary data.</text>
</comment>
<dbReference type="Proteomes" id="UP000824037">
    <property type="component" value="Unassembled WGS sequence"/>
</dbReference>
<evidence type="ECO:0000313" key="2">
    <source>
        <dbReference type="Proteomes" id="UP000824037"/>
    </source>
</evidence>
<proteinExistence type="predicted"/>
<reference evidence="1" key="2">
    <citation type="submission" date="2021-04" db="EMBL/GenBank/DDBJ databases">
        <authorList>
            <person name="Gilroy R."/>
        </authorList>
    </citation>
    <scope>NUCLEOTIDE SEQUENCE</scope>
    <source>
        <strain evidence="1">ChiGjej4B4-7305</strain>
    </source>
</reference>
<evidence type="ECO:0000313" key="1">
    <source>
        <dbReference type="EMBL" id="HIZ35264.1"/>
    </source>
</evidence>
<reference evidence="1" key="1">
    <citation type="journal article" date="2021" name="PeerJ">
        <title>Extensive microbial diversity within the chicken gut microbiome revealed by metagenomics and culture.</title>
        <authorList>
            <person name="Gilroy R."/>
            <person name="Ravi A."/>
            <person name="Getino M."/>
            <person name="Pursley I."/>
            <person name="Horton D.L."/>
            <person name="Alikhan N.F."/>
            <person name="Baker D."/>
            <person name="Gharbi K."/>
            <person name="Hall N."/>
            <person name="Watson M."/>
            <person name="Adriaenssens E.M."/>
            <person name="Foster-Nyarko E."/>
            <person name="Jarju S."/>
            <person name="Secka A."/>
            <person name="Antonio M."/>
            <person name="Oren A."/>
            <person name="Chaudhuri R.R."/>
            <person name="La Ragione R."/>
            <person name="Hildebrand F."/>
            <person name="Pallen M.J."/>
        </authorList>
    </citation>
    <scope>NUCLEOTIDE SEQUENCE</scope>
    <source>
        <strain evidence="1">ChiGjej4B4-7305</strain>
    </source>
</reference>
<dbReference type="PROSITE" id="PS51318">
    <property type="entry name" value="TAT"/>
    <property type="match status" value="1"/>
</dbReference>
<dbReference type="InterPro" id="IPR006311">
    <property type="entry name" value="TAT_signal"/>
</dbReference>
<accession>A0A9D2ECQ4</accession>
<sequence length="719" mass="79355">MAGSISRRRALTIFGATAGVAGLGGLPEVTPAARAEPVPAEPLVLAPGVTDVDVVPETWTLDLRGLTREQAIAAAAGLSSRVYGSHRGGAELFHPLTLTAHYDEDVVLGISVDAVSRDGAVLDIHLDGAFFHRLSWPRANQTHRPETIYWLAVPAGERTVSVQIADQAGVVVVADYTFARVAEDFPSDRPREELQQQPPPPGEPNTTIPGYLGIWFALDQVSEWGDKYSGGLGTYTMKHSPLAVHSAEVGTTFFVYGGTTAADERHLLIMASAYDHHHHRVPQPTVVHNKIGVDDPHDNASIALDGEGYVWVFISGRATARPGYKYRSTEPYSVAEFEQVTVEEMTYPQPRWLEGHGFVNLFTKYSGGRELYWETSADGVTWSADHQLAGFGGHYQVSERHGERIVTAFDYHRGGNVDIRTNLYVATTDDLGQTWTTMDGRVLDLPLTERDNPALVIDYEAADRLVYVKDLNFDGDGNPAVLSVTSSHHQPGPDGDPRTWELTRWTGSDWVTSEITTSDHNYDSGSLYFDGAEWVVYAPTGTGPQPYQTGGEMAIWRSSGLGQTWTQVAQVTAGSEYNHSYARRPLEQTDPFFALWADGDPTELTESRIYFGDSSGRYWQLPTTMTEAVTSPRRQCHQPDERSTVFVGAEDSGVPNRIAWGRASINDAIEDDLDWRSREAFLWHVEDVSTRLVQAGTLSRRERLELLVAARRSRIGDRA</sequence>
<organism evidence="1 2">
    <name type="scientific">Candidatus Ruania gallistercoris</name>
    <dbReference type="NCBI Taxonomy" id="2838746"/>
    <lineage>
        <taxon>Bacteria</taxon>
        <taxon>Bacillati</taxon>
        <taxon>Actinomycetota</taxon>
        <taxon>Actinomycetes</taxon>
        <taxon>Micrococcales</taxon>
        <taxon>Ruaniaceae</taxon>
        <taxon>Ruania</taxon>
    </lineage>
</organism>